<gene>
    <name evidence="1" type="ORF">AOE01nite_12730</name>
</gene>
<proteinExistence type="predicted"/>
<keyword evidence="2" id="KW-1185">Reference proteome</keyword>
<sequence length="167" mass="17399">MGARDVEHAAEEGGGAAHLEVGIEAFEIEDDGGAMDTHALAGGLERGFGVFGGVDDEVAVGFGEADEIAFRVDDGLLDEVACLFEQAAEQVRLSGAGIALDEQSCGEEFGEVHYGRSAADDLSHFDVAAHGGGDSLPTPCEATGKRGFQIWACKRMAKTETGPRSRL</sequence>
<name>A0A511XJC8_9PROT</name>
<evidence type="ECO:0000313" key="2">
    <source>
        <dbReference type="Proteomes" id="UP000321746"/>
    </source>
</evidence>
<protein>
    <submittedName>
        <fullName evidence="1">Uncharacterized protein</fullName>
    </submittedName>
</protein>
<dbReference type="AlphaFoldDB" id="A0A511XJC8"/>
<evidence type="ECO:0000313" key="1">
    <source>
        <dbReference type="EMBL" id="GEN63049.1"/>
    </source>
</evidence>
<dbReference type="Proteomes" id="UP000321746">
    <property type="component" value="Unassembled WGS sequence"/>
</dbReference>
<accession>A0A511XJC8</accession>
<dbReference type="EMBL" id="BJYG01000015">
    <property type="protein sequence ID" value="GEN63049.1"/>
    <property type="molecule type" value="Genomic_DNA"/>
</dbReference>
<organism evidence="1 2">
    <name type="scientific">Acetobacter oeni</name>
    <dbReference type="NCBI Taxonomy" id="304077"/>
    <lineage>
        <taxon>Bacteria</taxon>
        <taxon>Pseudomonadati</taxon>
        <taxon>Pseudomonadota</taxon>
        <taxon>Alphaproteobacteria</taxon>
        <taxon>Acetobacterales</taxon>
        <taxon>Acetobacteraceae</taxon>
        <taxon>Acetobacter</taxon>
    </lineage>
</organism>
<reference evidence="1 2" key="1">
    <citation type="submission" date="2019-07" db="EMBL/GenBank/DDBJ databases">
        <title>Whole genome shotgun sequence of Acetobacter oeni NBRC 105207.</title>
        <authorList>
            <person name="Hosoyama A."/>
            <person name="Uohara A."/>
            <person name="Ohji S."/>
            <person name="Ichikawa N."/>
        </authorList>
    </citation>
    <scope>NUCLEOTIDE SEQUENCE [LARGE SCALE GENOMIC DNA]</scope>
    <source>
        <strain evidence="1 2">NBRC 105207</strain>
    </source>
</reference>
<comment type="caution">
    <text evidence="1">The sequence shown here is derived from an EMBL/GenBank/DDBJ whole genome shotgun (WGS) entry which is preliminary data.</text>
</comment>